<evidence type="ECO:0000313" key="6">
    <source>
        <dbReference type="Proteomes" id="UP001215712"/>
    </source>
</evidence>
<feature type="repeat" description="ANK" evidence="3">
    <location>
        <begin position="885"/>
        <end position="914"/>
    </location>
</feature>
<evidence type="ECO:0000256" key="1">
    <source>
        <dbReference type="ARBA" id="ARBA00022737"/>
    </source>
</evidence>
<dbReference type="SUPFAM" id="SSF48403">
    <property type="entry name" value="Ankyrin repeat"/>
    <property type="match status" value="2"/>
</dbReference>
<keyword evidence="6" id="KW-1185">Reference proteome</keyword>
<feature type="repeat" description="ANK" evidence="3">
    <location>
        <begin position="441"/>
        <end position="469"/>
    </location>
</feature>
<dbReference type="SUPFAM" id="SSF52540">
    <property type="entry name" value="P-loop containing nucleoside triphosphate hydrolases"/>
    <property type="match status" value="1"/>
</dbReference>
<evidence type="ECO:0000313" key="5">
    <source>
        <dbReference type="EMBL" id="KAJ5709645.1"/>
    </source>
</evidence>
<feature type="repeat" description="ANK" evidence="3">
    <location>
        <begin position="709"/>
        <end position="741"/>
    </location>
</feature>
<reference evidence="5" key="1">
    <citation type="journal article" date="2023" name="IMA Fungus">
        <title>Comparative genomic study of the Penicillium genus elucidates a diverse pangenome and 15 lateral gene transfer events.</title>
        <authorList>
            <person name="Petersen C."/>
            <person name="Sorensen T."/>
            <person name="Nielsen M.R."/>
            <person name="Sondergaard T.E."/>
            <person name="Sorensen J.L."/>
            <person name="Fitzpatrick D.A."/>
            <person name="Frisvad J.C."/>
            <person name="Nielsen K.L."/>
        </authorList>
    </citation>
    <scope>NUCLEOTIDE SEQUENCE</scope>
    <source>
        <strain evidence="5">IBT 17514</strain>
    </source>
</reference>
<dbReference type="InterPro" id="IPR027417">
    <property type="entry name" value="P-loop_NTPase"/>
</dbReference>
<dbReference type="AlphaFoldDB" id="A0AAD6HE80"/>
<accession>A0AAD6HE80</accession>
<evidence type="ECO:0000256" key="3">
    <source>
        <dbReference type="PROSITE-ProRule" id="PRU00023"/>
    </source>
</evidence>
<dbReference type="Pfam" id="PF12796">
    <property type="entry name" value="Ank_2"/>
    <property type="match status" value="2"/>
</dbReference>
<comment type="caution">
    <text evidence="5">The sequence shown here is derived from an EMBL/GenBank/DDBJ whole genome shotgun (WGS) entry which is preliminary data.</text>
</comment>
<keyword evidence="1" id="KW-0677">Repeat</keyword>
<dbReference type="EMBL" id="JAQJAN010000018">
    <property type="protein sequence ID" value="KAJ5709645.1"/>
    <property type="molecule type" value="Genomic_DNA"/>
</dbReference>
<dbReference type="Pfam" id="PF00023">
    <property type="entry name" value="Ank"/>
    <property type="match status" value="1"/>
</dbReference>
<dbReference type="Pfam" id="PF24883">
    <property type="entry name" value="NPHP3_N"/>
    <property type="match status" value="1"/>
</dbReference>
<proteinExistence type="predicted"/>
<feature type="repeat" description="ANK" evidence="3">
    <location>
        <begin position="408"/>
        <end position="440"/>
    </location>
</feature>
<gene>
    <name evidence="5" type="ORF">N7493_009936</name>
</gene>
<evidence type="ECO:0000259" key="4">
    <source>
        <dbReference type="Pfam" id="PF24883"/>
    </source>
</evidence>
<dbReference type="PRINTS" id="PR01415">
    <property type="entry name" value="ANKYRIN"/>
</dbReference>
<feature type="domain" description="Nephrocystin 3-like N-terminal" evidence="4">
    <location>
        <begin position="146"/>
        <end position="183"/>
    </location>
</feature>
<feature type="repeat" description="ANK" evidence="3">
    <location>
        <begin position="799"/>
        <end position="831"/>
    </location>
</feature>
<protein>
    <recommendedName>
        <fullName evidence="4">Nephrocystin 3-like N-terminal domain-containing protein</fullName>
    </recommendedName>
</protein>
<name>A0AAD6HE80_9EURO</name>
<evidence type="ECO:0000256" key="2">
    <source>
        <dbReference type="ARBA" id="ARBA00023043"/>
    </source>
</evidence>
<dbReference type="InterPro" id="IPR002110">
    <property type="entry name" value="Ankyrin_rpt"/>
</dbReference>
<dbReference type="Proteomes" id="UP001215712">
    <property type="component" value="Unassembled WGS sequence"/>
</dbReference>
<dbReference type="SMART" id="SM00248">
    <property type="entry name" value="ANK"/>
    <property type="match status" value="10"/>
</dbReference>
<dbReference type="PROSITE" id="PS50088">
    <property type="entry name" value="ANK_REPEAT"/>
    <property type="match status" value="6"/>
</dbReference>
<keyword evidence="2 3" id="KW-0040">ANK repeat</keyword>
<reference evidence="5" key="2">
    <citation type="submission" date="2023-01" db="EMBL/GenBank/DDBJ databases">
        <authorList>
            <person name="Petersen C."/>
        </authorList>
    </citation>
    <scope>NUCLEOTIDE SEQUENCE</scope>
    <source>
        <strain evidence="5">IBT 17514</strain>
    </source>
</reference>
<organism evidence="5 6">
    <name type="scientific">Penicillium malachiteum</name>
    <dbReference type="NCBI Taxonomy" id="1324776"/>
    <lineage>
        <taxon>Eukaryota</taxon>
        <taxon>Fungi</taxon>
        <taxon>Dikarya</taxon>
        <taxon>Ascomycota</taxon>
        <taxon>Pezizomycotina</taxon>
        <taxon>Eurotiomycetes</taxon>
        <taxon>Eurotiomycetidae</taxon>
        <taxon>Eurotiales</taxon>
        <taxon>Aspergillaceae</taxon>
        <taxon>Penicillium</taxon>
    </lineage>
</organism>
<dbReference type="PANTHER" id="PTHR24198:SF165">
    <property type="entry name" value="ANKYRIN REPEAT-CONTAINING PROTEIN-RELATED"/>
    <property type="match status" value="1"/>
</dbReference>
<sequence length="937" mass="104438">MEVLGIVANIAAVIQITAQVTQLSYSYFLILESESTGLLPPRPASLDDEALMGCYEEISRLYYELQKRKSRILRPFQDKELRPNIDMLQQFRENLSEYLSACILVTTNATYQKVSSLSIEQSRNILLTSVAPHPVSIREKPDPCPGTGTWFLKTTELRCWIRGTTQLLWCYGPPGVGKSYLANITKMIAKAGLSQPIYLVLDGVDEMKDPTKLLNCCLELAESGIQVLVTSRKLPHIEKKMKTATQLEIAGSTDDMKLYIGKRLEESDFEDERAQDDAIVERIICKSGGLFLLTQLTLDEVLALTTVGQIKKALKKEALGLQQAFELTLQRIYEQSKARSFLARRLIRWILYAKRRLSIPKIGKWDDPDGERLRSDPRRRRSILLLSAIRDGQLSSVQMLAKSGVNFESVFALHIAAHRKDNRFVRCLLENGADPNQKDYQGRTALHIAILNGFAETMTALAHGGSNVNQYMPVQSKFYDYPRRRLIRKFNTSQKTENKGTPPIVLARGDLQMVHELLLLRADPNLTDENAETVELLCYTKSGPAPSIILFLVNVYNSKKKDHPLNISALHGPFQRILPILHFSGSLINFYGSLRKAGKDGEEHPMSSNRITPLALAAMLSDSRDIFKDLLNYGADLYHEIDVTFDPILTAALFGNQEDLAYLLEQSIASPNTSHWTIHLTSIREHKSPVERVCFCLQKAGVLDRVNVEGKTLLHLATQENNAALRSALVAHGANENFEDQITADVAVIKQDLNSVPSEDPLEDENFLMTAVENGDVDAVSKFLQMGGDPNETIREWIHDIPVLYQAASHGKSEIVSLLLDHGADTEVSDGYGWRPLHIACFRGYTEIVRVLIAKGADVHASTVKWNNANEKPSGLYENKPWTGNALHTATFGGHSEIVEILLKHGVDVHASTGVTAEHLAYPASGPTALHIALSIP</sequence>
<dbReference type="Gene3D" id="1.25.40.20">
    <property type="entry name" value="Ankyrin repeat-containing domain"/>
    <property type="match status" value="3"/>
</dbReference>
<dbReference type="PANTHER" id="PTHR24198">
    <property type="entry name" value="ANKYRIN REPEAT AND PROTEIN KINASE DOMAIN-CONTAINING PROTEIN"/>
    <property type="match status" value="1"/>
</dbReference>
<dbReference type="PROSITE" id="PS50297">
    <property type="entry name" value="ANK_REP_REGION"/>
    <property type="match status" value="6"/>
</dbReference>
<dbReference type="InterPro" id="IPR036770">
    <property type="entry name" value="Ankyrin_rpt-contain_sf"/>
</dbReference>
<dbReference type="InterPro" id="IPR056884">
    <property type="entry name" value="NPHP3-like_N"/>
</dbReference>
<feature type="repeat" description="ANK" evidence="3">
    <location>
        <begin position="832"/>
        <end position="864"/>
    </location>
</feature>